<evidence type="ECO:0000256" key="2">
    <source>
        <dbReference type="ARBA" id="ARBA00022679"/>
    </source>
</evidence>
<dbReference type="InterPro" id="IPR050194">
    <property type="entry name" value="Glycosyltransferase_grp1"/>
</dbReference>
<dbReference type="RefSeq" id="WP_263995591.1">
    <property type="nucleotide sequence ID" value="NZ_JACKVK010000005.1"/>
</dbReference>
<dbReference type="InterPro" id="IPR028098">
    <property type="entry name" value="Glyco_trans_4-like_N"/>
</dbReference>
<accession>A0A9X2YK16</accession>
<dbReference type="InterPro" id="IPR001296">
    <property type="entry name" value="Glyco_trans_1"/>
</dbReference>
<dbReference type="SUPFAM" id="SSF53756">
    <property type="entry name" value="UDP-Glycosyltransferase/glycogen phosphorylase"/>
    <property type="match status" value="1"/>
</dbReference>
<keyword evidence="6" id="KW-1185">Reference proteome</keyword>
<dbReference type="CDD" id="cd03801">
    <property type="entry name" value="GT4_PimA-like"/>
    <property type="match status" value="1"/>
</dbReference>
<dbReference type="Proteomes" id="UP001141629">
    <property type="component" value="Unassembled WGS sequence"/>
</dbReference>
<name>A0A9X2YK16_9MYCO</name>
<feature type="domain" description="Glycosyl transferase family 1" evidence="3">
    <location>
        <begin position="206"/>
        <end position="362"/>
    </location>
</feature>
<dbReference type="PANTHER" id="PTHR45947">
    <property type="entry name" value="SULFOQUINOVOSYL TRANSFERASE SQD2"/>
    <property type="match status" value="1"/>
</dbReference>
<gene>
    <name evidence="5" type="ORF">H7K45_09765</name>
</gene>
<dbReference type="EMBL" id="JACKVK010000005">
    <property type="protein sequence ID" value="MCV7420823.1"/>
    <property type="molecule type" value="Genomic_DNA"/>
</dbReference>
<keyword evidence="2" id="KW-0808">Transferase</keyword>
<comment type="caution">
    <text evidence="5">The sequence shown here is derived from an EMBL/GenBank/DDBJ whole genome shotgun (WGS) entry which is preliminary data.</text>
</comment>
<reference evidence="5" key="2">
    <citation type="journal article" date="2022" name="BMC Genomics">
        <title>Comparative genome analysis of mycobacteria focusing on tRNA and non-coding RNA.</title>
        <authorList>
            <person name="Behra P.R.K."/>
            <person name="Pettersson B.M.F."/>
            <person name="Ramesh M."/>
            <person name="Das S."/>
            <person name="Dasgupta S."/>
            <person name="Kirsebom L.A."/>
        </authorList>
    </citation>
    <scope>NUCLEOTIDE SEQUENCE</scope>
    <source>
        <strain evidence="5">DSM 44838</strain>
    </source>
</reference>
<feature type="domain" description="Glycosyltransferase subfamily 4-like N-terminal" evidence="4">
    <location>
        <begin position="15"/>
        <end position="185"/>
    </location>
</feature>
<protein>
    <submittedName>
        <fullName evidence="5">Glycosyltransferase family 4 protein</fullName>
    </submittedName>
</protein>
<proteinExistence type="predicted"/>
<organism evidence="5 6">
    <name type="scientific">Mycobacterium yunnanensis</name>
    <dbReference type="NCBI Taxonomy" id="368477"/>
    <lineage>
        <taxon>Bacteria</taxon>
        <taxon>Bacillati</taxon>
        <taxon>Actinomycetota</taxon>
        <taxon>Actinomycetes</taxon>
        <taxon>Mycobacteriales</taxon>
        <taxon>Mycobacteriaceae</taxon>
        <taxon>Mycobacterium</taxon>
    </lineage>
</organism>
<dbReference type="Gene3D" id="3.40.50.2000">
    <property type="entry name" value="Glycogen Phosphorylase B"/>
    <property type="match status" value="2"/>
</dbReference>
<reference evidence="5" key="1">
    <citation type="submission" date="2020-07" db="EMBL/GenBank/DDBJ databases">
        <authorList>
            <person name="Pettersson B.M.F."/>
            <person name="Behra P.R.K."/>
            <person name="Ramesh M."/>
            <person name="Das S."/>
            <person name="Dasgupta S."/>
            <person name="Kirsebom L.A."/>
        </authorList>
    </citation>
    <scope>NUCLEOTIDE SEQUENCE</scope>
    <source>
        <strain evidence="5">DSM 44838</strain>
    </source>
</reference>
<evidence type="ECO:0000313" key="5">
    <source>
        <dbReference type="EMBL" id="MCV7420823.1"/>
    </source>
</evidence>
<dbReference type="AlphaFoldDB" id="A0A9X2YK16"/>
<evidence type="ECO:0000259" key="4">
    <source>
        <dbReference type="Pfam" id="PF13439"/>
    </source>
</evidence>
<dbReference type="Pfam" id="PF00534">
    <property type="entry name" value="Glycos_transf_1"/>
    <property type="match status" value="1"/>
</dbReference>
<dbReference type="GO" id="GO:1903509">
    <property type="term" value="P:liposaccharide metabolic process"/>
    <property type="evidence" value="ECO:0007669"/>
    <property type="project" value="UniProtKB-ARBA"/>
</dbReference>
<dbReference type="Pfam" id="PF13439">
    <property type="entry name" value="Glyco_transf_4"/>
    <property type="match status" value="1"/>
</dbReference>
<evidence type="ECO:0000259" key="3">
    <source>
        <dbReference type="Pfam" id="PF00534"/>
    </source>
</evidence>
<evidence type="ECO:0000313" key="6">
    <source>
        <dbReference type="Proteomes" id="UP001141629"/>
    </source>
</evidence>
<dbReference type="PANTHER" id="PTHR45947:SF3">
    <property type="entry name" value="SULFOQUINOVOSYL TRANSFERASE SQD2"/>
    <property type="match status" value="1"/>
</dbReference>
<sequence length="387" mass="40644">MTRVLAVSASREVMGTEHSLFNVSDHLSARGVDMMLAAEPGGALEKGWLDRGLRFLPLTVPSRQGFRPNTGKGYHGIPLLASLPGKTITSIVRITKLVKHSRAQVVHSNSLMTHVDCAIAGRLARVATVLELHDIVAPGIGRFVMGVAVRIAGNAIAVSEAVRDQLPPWARRNVVVIAQGVDVEKFSDSSATAGPPRRLGGLSGVPTIAAVGRVDPEKGLHVLISAVAELRASGQNAQLVLVGSPNKDDGSYQAHLVALGERVLGDALTMVPQVDDVPAALRAVDVLACPSVEEPFGQILLEAQACGVPVIATSAGGPLEFIVDGVTGLLVAPNDSHDLAVGLGRLLGDETLRRKIARAGQDRVRSRYTAAVRADGFARLYRDMTGG</sequence>
<dbReference type="GO" id="GO:1901137">
    <property type="term" value="P:carbohydrate derivative biosynthetic process"/>
    <property type="evidence" value="ECO:0007669"/>
    <property type="project" value="UniProtKB-ARBA"/>
</dbReference>
<evidence type="ECO:0000256" key="1">
    <source>
        <dbReference type="ARBA" id="ARBA00022676"/>
    </source>
</evidence>
<dbReference type="GO" id="GO:0016758">
    <property type="term" value="F:hexosyltransferase activity"/>
    <property type="evidence" value="ECO:0007669"/>
    <property type="project" value="TreeGrafter"/>
</dbReference>
<keyword evidence="1" id="KW-0328">Glycosyltransferase</keyword>
<dbReference type="GO" id="GO:0008610">
    <property type="term" value="P:lipid biosynthetic process"/>
    <property type="evidence" value="ECO:0007669"/>
    <property type="project" value="UniProtKB-ARBA"/>
</dbReference>